<dbReference type="SUPFAM" id="SSF53756">
    <property type="entry name" value="UDP-Glycosyltransferase/glycogen phosphorylase"/>
    <property type="match status" value="1"/>
</dbReference>
<proteinExistence type="predicted"/>
<dbReference type="Gene3D" id="3.40.50.2000">
    <property type="entry name" value="Glycogen Phosphorylase B"/>
    <property type="match status" value="2"/>
</dbReference>
<sequence>MNHLRILQLLPALGDGGVERSAVEMATYLSDRRMETWVASRGGPLVADIEACGAHHATLAVGSKSPFALVKAAFAVARLIDEQRIDIVHARSRAPAWAALMGIGISRRKPRFLTTFHGTYGHRSALKRLYNSAMLRTPVVIANSQFIRDHITTVYGYPRDQIVVAPRGIDPARFDPANVSPETRRSLRQQLGAGDDEQLVVMIGRITGWKGHAVLIEAFARLRRVNARLAFVGSGVETTIAEAKAKVTALGIADRVLFAGSRRDVPAVLAAADLAVSASTRPEAFGRAAIEAQAMRTPIIATDHGGSRETVLHDKTGWLVTPGDVDHMADTIRKALSDPTRLHAMGEAGREHILANFTTQSMLDKEFSAYERVMHGGARLR</sequence>
<dbReference type="CDD" id="cd03819">
    <property type="entry name" value="GT4_WavL-like"/>
    <property type="match status" value="1"/>
</dbReference>
<dbReference type="Pfam" id="PF13439">
    <property type="entry name" value="Glyco_transf_4"/>
    <property type="match status" value="1"/>
</dbReference>
<feature type="domain" description="Glycosyltransferase subfamily 4-like N-terminal" evidence="2">
    <location>
        <begin position="16"/>
        <end position="173"/>
    </location>
</feature>
<evidence type="ECO:0000259" key="2">
    <source>
        <dbReference type="Pfam" id="PF13439"/>
    </source>
</evidence>
<dbReference type="InterPro" id="IPR001296">
    <property type="entry name" value="Glyco_trans_1"/>
</dbReference>
<keyword evidence="4" id="KW-1185">Reference proteome</keyword>
<dbReference type="Proteomes" id="UP000759443">
    <property type="component" value="Unassembled WGS sequence"/>
</dbReference>
<feature type="domain" description="Glycosyl transferase family 1" evidence="1">
    <location>
        <begin position="185"/>
        <end position="351"/>
    </location>
</feature>
<organism evidence="3 4">
    <name type="scientific">Rhizobium halophytocola</name>
    <dbReference type="NCBI Taxonomy" id="735519"/>
    <lineage>
        <taxon>Bacteria</taxon>
        <taxon>Pseudomonadati</taxon>
        <taxon>Pseudomonadota</taxon>
        <taxon>Alphaproteobacteria</taxon>
        <taxon>Hyphomicrobiales</taxon>
        <taxon>Rhizobiaceae</taxon>
        <taxon>Rhizobium/Agrobacterium group</taxon>
        <taxon>Rhizobium</taxon>
    </lineage>
</organism>
<accession>A0ABS4E3W9</accession>
<protein>
    <submittedName>
        <fullName evidence="3">Glycosyltransferase involved in cell wall biosynthesis</fullName>
    </submittedName>
</protein>
<evidence type="ECO:0000259" key="1">
    <source>
        <dbReference type="Pfam" id="PF00534"/>
    </source>
</evidence>
<gene>
    <name evidence="3" type="ORF">J2Z17_004103</name>
</gene>
<dbReference type="InterPro" id="IPR028098">
    <property type="entry name" value="Glyco_trans_4-like_N"/>
</dbReference>
<name>A0ABS4E3W9_9HYPH</name>
<dbReference type="Pfam" id="PF00534">
    <property type="entry name" value="Glycos_transf_1"/>
    <property type="match status" value="1"/>
</dbReference>
<dbReference type="EMBL" id="JAGGJU010000012">
    <property type="protein sequence ID" value="MBP1852645.1"/>
    <property type="molecule type" value="Genomic_DNA"/>
</dbReference>
<comment type="caution">
    <text evidence="3">The sequence shown here is derived from an EMBL/GenBank/DDBJ whole genome shotgun (WGS) entry which is preliminary data.</text>
</comment>
<reference evidence="3 4" key="1">
    <citation type="submission" date="2021-03" db="EMBL/GenBank/DDBJ databases">
        <title>Genomic Encyclopedia of Type Strains, Phase IV (KMG-IV): sequencing the most valuable type-strain genomes for metagenomic binning, comparative biology and taxonomic classification.</title>
        <authorList>
            <person name="Goeker M."/>
        </authorList>
    </citation>
    <scope>NUCLEOTIDE SEQUENCE [LARGE SCALE GENOMIC DNA]</scope>
    <source>
        <strain evidence="3 4">DSM 21600</strain>
    </source>
</reference>
<dbReference type="RefSeq" id="WP_209947643.1">
    <property type="nucleotide sequence ID" value="NZ_JAGGJU010000012.1"/>
</dbReference>
<evidence type="ECO:0000313" key="4">
    <source>
        <dbReference type="Proteomes" id="UP000759443"/>
    </source>
</evidence>
<evidence type="ECO:0000313" key="3">
    <source>
        <dbReference type="EMBL" id="MBP1852645.1"/>
    </source>
</evidence>
<dbReference type="PANTHER" id="PTHR12526">
    <property type="entry name" value="GLYCOSYLTRANSFERASE"/>
    <property type="match status" value="1"/>
</dbReference>